<keyword evidence="1" id="KW-0812">Transmembrane</keyword>
<keyword evidence="1" id="KW-1133">Transmembrane helix</keyword>
<comment type="caution">
    <text evidence="2">The sequence shown here is derived from an EMBL/GenBank/DDBJ whole genome shotgun (WGS) entry which is preliminary data.</text>
</comment>
<dbReference type="GeneID" id="25284678"/>
<dbReference type="VEuPathDB" id="FungiDB:A1O9_09770"/>
<dbReference type="Proteomes" id="UP000027920">
    <property type="component" value="Unassembled WGS sequence"/>
</dbReference>
<dbReference type="AlphaFoldDB" id="A0A072PEI8"/>
<evidence type="ECO:0000256" key="1">
    <source>
        <dbReference type="SAM" id="Phobius"/>
    </source>
</evidence>
<proteinExistence type="predicted"/>
<name>A0A072PEI8_9EURO</name>
<keyword evidence="3" id="KW-1185">Reference proteome</keyword>
<organism evidence="2 3">
    <name type="scientific">Exophiala aquamarina CBS 119918</name>
    <dbReference type="NCBI Taxonomy" id="1182545"/>
    <lineage>
        <taxon>Eukaryota</taxon>
        <taxon>Fungi</taxon>
        <taxon>Dikarya</taxon>
        <taxon>Ascomycota</taxon>
        <taxon>Pezizomycotina</taxon>
        <taxon>Eurotiomycetes</taxon>
        <taxon>Chaetothyriomycetidae</taxon>
        <taxon>Chaetothyriales</taxon>
        <taxon>Herpotrichiellaceae</taxon>
        <taxon>Exophiala</taxon>
    </lineage>
</organism>
<sequence>MPGSSYSLRSFGSTVLRAFIIPIVFSVNVAFILRVYWPKEHYGICPTLSGAITGLGHGFGQLVEVQVSVCQLGLRKAETSAV</sequence>
<evidence type="ECO:0000313" key="3">
    <source>
        <dbReference type="Proteomes" id="UP000027920"/>
    </source>
</evidence>
<dbReference type="RefSeq" id="XP_013256565.1">
    <property type="nucleotide sequence ID" value="XM_013401111.1"/>
</dbReference>
<reference evidence="2 3" key="1">
    <citation type="submission" date="2013-03" db="EMBL/GenBank/DDBJ databases">
        <title>The Genome Sequence of Exophiala aquamarina CBS 119918.</title>
        <authorList>
            <consortium name="The Broad Institute Genomics Platform"/>
            <person name="Cuomo C."/>
            <person name="de Hoog S."/>
            <person name="Gorbushina A."/>
            <person name="Walker B."/>
            <person name="Young S.K."/>
            <person name="Zeng Q."/>
            <person name="Gargeya S."/>
            <person name="Fitzgerald M."/>
            <person name="Haas B."/>
            <person name="Abouelleil A."/>
            <person name="Allen A.W."/>
            <person name="Alvarado L."/>
            <person name="Arachchi H.M."/>
            <person name="Berlin A.M."/>
            <person name="Chapman S.B."/>
            <person name="Gainer-Dewar J."/>
            <person name="Goldberg J."/>
            <person name="Griggs A."/>
            <person name="Gujja S."/>
            <person name="Hansen M."/>
            <person name="Howarth C."/>
            <person name="Imamovic A."/>
            <person name="Ireland A."/>
            <person name="Larimer J."/>
            <person name="McCowan C."/>
            <person name="Murphy C."/>
            <person name="Pearson M."/>
            <person name="Poon T.W."/>
            <person name="Priest M."/>
            <person name="Roberts A."/>
            <person name="Saif S."/>
            <person name="Shea T."/>
            <person name="Sisk P."/>
            <person name="Sykes S."/>
            <person name="Wortman J."/>
            <person name="Nusbaum C."/>
            <person name="Birren B."/>
        </authorList>
    </citation>
    <scope>NUCLEOTIDE SEQUENCE [LARGE SCALE GENOMIC DNA]</scope>
    <source>
        <strain evidence="2 3">CBS 119918</strain>
    </source>
</reference>
<gene>
    <name evidence="2" type="ORF">A1O9_09770</name>
</gene>
<feature type="transmembrane region" description="Helical" evidence="1">
    <location>
        <begin position="15"/>
        <end position="37"/>
    </location>
</feature>
<keyword evidence="1" id="KW-0472">Membrane</keyword>
<accession>A0A072PEI8</accession>
<dbReference type="HOGENOM" id="CLU_2558291_0_0_1"/>
<dbReference type="EMBL" id="AMGV01000011">
    <property type="protein sequence ID" value="KEF53975.1"/>
    <property type="molecule type" value="Genomic_DNA"/>
</dbReference>
<evidence type="ECO:0000313" key="2">
    <source>
        <dbReference type="EMBL" id="KEF53975.1"/>
    </source>
</evidence>
<protein>
    <submittedName>
        <fullName evidence="2">Uncharacterized protein</fullName>
    </submittedName>
</protein>